<dbReference type="RefSeq" id="WP_284825990.1">
    <property type="nucleotide sequence ID" value="NZ_CP126969.1"/>
</dbReference>
<organism evidence="1 2">
    <name type="scientific">Corynebacterium breve</name>
    <dbReference type="NCBI Taxonomy" id="3049799"/>
    <lineage>
        <taxon>Bacteria</taxon>
        <taxon>Bacillati</taxon>
        <taxon>Actinomycetota</taxon>
        <taxon>Actinomycetes</taxon>
        <taxon>Mycobacteriales</taxon>
        <taxon>Corynebacteriaceae</taxon>
        <taxon>Corynebacterium</taxon>
    </lineage>
</organism>
<gene>
    <name evidence="1" type="ORF">QP027_03395</name>
</gene>
<dbReference type="Pfam" id="PF21813">
    <property type="entry name" value="DUF6882"/>
    <property type="match status" value="1"/>
</dbReference>
<keyword evidence="2" id="KW-1185">Reference proteome</keyword>
<reference evidence="1 2" key="1">
    <citation type="submission" date="2023-05" db="EMBL/GenBank/DDBJ databases">
        <title>Corynebacterium suedekumii sp. nov. and Corynebacterium breve sp. nov. isolated from raw cow's milk.</title>
        <authorList>
            <person name="Baer M.K."/>
            <person name="Mehl L."/>
            <person name="Hellmuth R."/>
            <person name="Marke G."/>
            <person name="Lipski A."/>
        </authorList>
    </citation>
    <scope>NUCLEOTIDE SEQUENCE [LARGE SCALE GENOMIC DNA]</scope>
    <source>
        <strain evidence="1 2">R4</strain>
    </source>
</reference>
<dbReference type="InterPro" id="IPR049249">
    <property type="entry name" value="DUF6882"/>
</dbReference>
<protein>
    <submittedName>
        <fullName evidence="1">Uncharacterized protein</fullName>
    </submittedName>
</protein>
<proteinExistence type="predicted"/>
<dbReference type="Proteomes" id="UP001225598">
    <property type="component" value="Chromosome"/>
</dbReference>
<evidence type="ECO:0000313" key="1">
    <source>
        <dbReference type="EMBL" id="WIM68454.1"/>
    </source>
</evidence>
<name>A0ABY8VFP0_9CORY</name>
<sequence>MELGYPQSLQDIATDGAIAQSDIDASTAAISGPIAGIEFSGPNPEDEDRDALVELRIHHQDGRTSAGTGTRAALIRDNVWHWRTARVESFPDIAEFSQELPGDDIHVKATRTLFGNAQVFLAPHADGATSVVAMNGTPPTGPLRSALVAGAAQLSPELDTTRAVAAFAASRGLGFAETDTGMNLSDGTTIIIEDDAISHVGSGLTLRDTIADGVLTSTEHQFLFGGRYPDATVQLNLAAGRALVQPNNQHPFEVAAQVLATVSHGTATWAWADQGLAGSPAAQAAGSVRNFGFNNGIIALLRPTFPETELENLVTASKPITGMWTHTTAQLSPDTSAIVLLSGPELSLPAPSQAAVDATVNSLTDDIDRPRALAAYAHNRQLTLGADGKITV</sequence>
<dbReference type="EMBL" id="CP126969">
    <property type="protein sequence ID" value="WIM68454.1"/>
    <property type="molecule type" value="Genomic_DNA"/>
</dbReference>
<accession>A0ABY8VFP0</accession>
<evidence type="ECO:0000313" key="2">
    <source>
        <dbReference type="Proteomes" id="UP001225598"/>
    </source>
</evidence>